<proteinExistence type="predicted"/>
<dbReference type="Gene3D" id="3.30.565.10">
    <property type="entry name" value="Histidine kinase-like ATPase, C-terminal domain"/>
    <property type="match status" value="1"/>
</dbReference>
<sequence>MSLLAANSLEHYCRNWLGCFSAIIAVLSAALIWQNSHILWLAIAVFCALFLLGLLLSSRISHRVLQGYLRIGLHLDAIKEQDYNQLTKVSFKAGINADIVQQLNQLSQQLHQQKSRYDQHIFLIYQLISQLQTPILVFNQKQQLVHANEAFYQLYGQHWQIQRFATAEALGLQQSPNWQFSDADKNRHWQISSSEFINDGNAHQLLIFIDIRAALRANQISAWRQLIKVMSHEIRNSLAPVASMAERLADKTQAERDLAALNLIQNRCEHLQQFVSRFAAMSDELKINPQSFALMPMLQDIKLVQPGLSFDFDIQPEQLYADKMLVEQLLINLIKNAAEAGANKVIIKAELQGKQQVLSLMDNGQGIANPENLFVPLYSTKRDGQGIGLNLCRQIAEAHGGTLTLQNHSQQGAVATLTLPVAE</sequence>
<dbReference type="PANTHER" id="PTHR43065:SF51">
    <property type="entry name" value="HISTIDINE KINASE"/>
    <property type="match status" value="1"/>
</dbReference>
<keyword evidence="7" id="KW-1185">Reference proteome</keyword>
<keyword evidence="4" id="KW-0812">Transmembrane</keyword>
<evidence type="ECO:0000256" key="3">
    <source>
        <dbReference type="ARBA" id="ARBA00022553"/>
    </source>
</evidence>
<feature type="transmembrane region" description="Helical" evidence="4">
    <location>
        <begin position="38"/>
        <end position="56"/>
    </location>
</feature>
<dbReference type="InterPro" id="IPR003661">
    <property type="entry name" value="HisK_dim/P_dom"/>
</dbReference>
<evidence type="ECO:0000313" key="7">
    <source>
        <dbReference type="Proteomes" id="UP000601768"/>
    </source>
</evidence>
<feature type="transmembrane region" description="Helical" evidence="4">
    <location>
        <begin position="12"/>
        <end position="32"/>
    </location>
</feature>
<dbReference type="SMART" id="SM00388">
    <property type="entry name" value="HisKA"/>
    <property type="match status" value="1"/>
</dbReference>
<evidence type="ECO:0000313" key="6">
    <source>
        <dbReference type="EMBL" id="MBC3765723.1"/>
    </source>
</evidence>
<dbReference type="Gene3D" id="1.10.287.130">
    <property type="match status" value="1"/>
</dbReference>
<keyword evidence="6" id="KW-0808">Transferase</keyword>
<dbReference type="GO" id="GO:0000155">
    <property type="term" value="F:phosphorelay sensor kinase activity"/>
    <property type="evidence" value="ECO:0007669"/>
    <property type="project" value="InterPro"/>
</dbReference>
<dbReference type="AlphaFoldDB" id="A0A8J6IU86"/>
<dbReference type="EMBL" id="JACNEP010000005">
    <property type="protein sequence ID" value="MBC3765723.1"/>
    <property type="molecule type" value="Genomic_DNA"/>
</dbReference>
<gene>
    <name evidence="6" type="ORF">H8B19_07535</name>
</gene>
<dbReference type="PROSITE" id="PS50109">
    <property type="entry name" value="HIS_KIN"/>
    <property type="match status" value="1"/>
</dbReference>
<keyword evidence="4" id="KW-1133">Transmembrane helix</keyword>
<dbReference type="RefSeq" id="WP_186506200.1">
    <property type="nucleotide sequence ID" value="NZ_JACNEP010000005.1"/>
</dbReference>
<comment type="catalytic activity">
    <reaction evidence="1">
        <text>ATP + protein L-histidine = ADP + protein N-phospho-L-histidine.</text>
        <dbReference type="EC" id="2.7.13.3"/>
    </reaction>
</comment>
<dbReference type="InterPro" id="IPR004358">
    <property type="entry name" value="Sig_transdc_His_kin-like_C"/>
</dbReference>
<accession>A0A8J6IU86</accession>
<name>A0A8J6IU86_9ALTE</name>
<keyword evidence="4" id="KW-0472">Membrane</keyword>
<reference evidence="6" key="2">
    <citation type="submission" date="2020-08" db="EMBL/GenBank/DDBJ databases">
        <authorList>
            <person name="Lai Q."/>
        </authorList>
    </citation>
    <scope>NUCLEOTIDE SEQUENCE</scope>
    <source>
        <strain evidence="6">S27-2</strain>
    </source>
</reference>
<evidence type="ECO:0000256" key="4">
    <source>
        <dbReference type="SAM" id="Phobius"/>
    </source>
</evidence>
<dbReference type="EC" id="2.7.13.3" evidence="2"/>
<feature type="domain" description="Histidine kinase" evidence="5">
    <location>
        <begin position="229"/>
        <end position="423"/>
    </location>
</feature>
<dbReference type="InterPro" id="IPR036890">
    <property type="entry name" value="HATPase_C_sf"/>
</dbReference>
<dbReference type="InterPro" id="IPR036097">
    <property type="entry name" value="HisK_dim/P_sf"/>
</dbReference>
<dbReference type="Pfam" id="PF02518">
    <property type="entry name" value="HATPase_c"/>
    <property type="match status" value="1"/>
</dbReference>
<evidence type="ECO:0000256" key="1">
    <source>
        <dbReference type="ARBA" id="ARBA00000085"/>
    </source>
</evidence>
<organism evidence="6 7">
    <name type="scientific">Neptunicella marina</name>
    <dbReference type="NCBI Taxonomy" id="2125989"/>
    <lineage>
        <taxon>Bacteria</taxon>
        <taxon>Pseudomonadati</taxon>
        <taxon>Pseudomonadota</taxon>
        <taxon>Gammaproteobacteria</taxon>
        <taxon>Alteromonadales</taxon>
        <taxon>Alteromonadaceae</taxon>
        <taxon>Neptunicella</taxon>
    </lineage>
</organism>
<evidence type="ECO:0000259" key="5">
    <source>
        <dbReference type="PROSITE" id="PS50109"/>
    </source>
</evidence>
<keyword evidence="3" id="KW-0597">Phosphoprotein</keyword>
<dbReference type="PANTHER" id="PTHR43065">
    <property type="entry name" value="SENSOR HISTIDINE KINASE"/>
    <property type="match status" value="1"/>
</dbReference>
<dbReference type="SUPFAM" id="SSF47384">
    <property type="entry name" value="Homodimeric domain of signal transducing histidine kinase"/>
    <property type="match status" value="1"/>
</dbReference>
<dbReference type="SMART" id="SM00387">
    <property type="entry name" value="HATPase_c"/>
    <property type="match status" value="1"/>
</dbReference>
<dbReference type="SUPFAM" id="SSF55874">
    <property type="entry name" value="ATPase domain of HSP90 chaperone/DNA topoisomerase II/histidine kinase"/>
    <property type="match status" value="1"/>
</dbReference>
<comment type="caution">
    <text evidence="6">The sequence shown here is derived from an EMBL/GenBank/DDBJ whole genome shotgun (WGS) entry which is preliminary data.</text>
</comment>
<keyword evidence="6" id="KW-0418">Kinase</keyword>
<reference evidence="6" key="1">
    <citation type="journal article" date="2018" name="Int. J. Syst. Evol. Microbiol.">
        <title>Neptunicella marina gen. nov., sp. nov., isolated from surface seawater.</title>
        <authorList>
            <person name="Liu X."/>
            <person name="Lai Q."/>
            <person name="Du Y."/>
            <person name="Zhang X."/>
            <person name="Liu Z."/>
            <person name="Sun F."/>
            <person name="Shao Z."/>
        </authorList>
    </citation>
    <scope>NUCLEOTIDE SEQUENCE</scope>
    <source>
        <strain evidence="6">S27-2</strain>
    </source>
</reference>
<dbReference type="Proteomes" id="UP000601768">
    <property type="component" value="Unassembled WGS sequence"/>
</dbReference>
<protein>
    <recommendedName>
        <fullName evidence="2">histidine kinase</fullName>
        <ecNumber evidence="2">2.7.13.3</ecNumber>
    </recommendedName>
</protein>
<dbReference type="PRINTS" id="PR00344">
    <property type="entry name" value="BCTRLSENSOR"/>
</dbReference>
<dbReference type="Pfam" id="PF00512">
    <property type="entry name" value="HisKA"/>
    <property type="match status" value="1"/>
</dbReference>
<dbReference type="CDD" id="cd00082">
    <property type="entry name" value="HisKA"/>
    <property type="match status" value="1"/>
</dbReference>
<evidence type="ECO:0000256" key="2">
    <source>
        <dbReference type="ARBA" id="ARBA00012438"/>
    </source>
</evidence>
<dbReference type="InterPro" id="IPR005467">
    <property type="entry name" value="His_kinase_dom"/>
</dbReference>
<dbReference type="InterPro" id="IPR003594">
    <property type="entry name" value="HATPase_dom"/>
</dbReference>